<keyword evidence="3" id="KW-1185">Reference proteome</keyword>
<sequence length="73" mass="8503">MRDQVKGRRLFFISILFLVLLNFPVLAIFNRDGVVAGVPVLYFYLMLLWLVSIAAIGLFVERKLFRKSKRSKV</sequence>
<feature type="transmembrane region" description="Helical" evidence="1">
    <location>
        <begin position="41"/>
        <end position="60"/>
    </location>
</feature>
<dbReference type="RefSeq" id="WP_266050793.1">
    <property type="nucleotide sequence ID" value="NZ_JAPFQO010000001.1"/>
</dbReference>
<evidence type="ECO:0000313" key="2">
    <source>
        <dbReference type="EMBL" id="MCX2738741.1"/>
    </source>
</evidence>
<name>A0ABT3RBC4_9BACT</name>
<evidence type="ECO:0008006" key="4">
    <source>
        <dbReference type="Google" id="ProtNLM"/>
    </source>
</evidence>
<feature type="transmembrane region" description="Helical" evidence="1">
    <location>
        <begin position="10"/>
        <end position="29"/>
    </location>
</feature>
<dbReference type="EMBL" id="JAPFQO010000001">
    <property type="protein sequence ID" value="MCX2738741.1"/>
    <property type="molecule type" value="Genomic_DNA"/>
</dbReference>
<evidence type="ECO:0000313" key="3">
    <source>
        <dbReference type="Proteomes" id="UP001207228"/>
    </source>
</evidence>
<accession>A0ABT3RBC4</accession>
<evidence type="ECO:0000256" key="1">
    <source>
        <dbReference type="SAM" id="Phobius"/>
    </source>
</evidence>
<proteinExistence type="predicted"/>
<gene>
    <name evidence="2" type="ORF">OO017_02180</name>
</gene>
<comment type="caution">
    <text evidence="2">The sequence shown here is derived from an EMBL/GenBank/DDBJ whole genome shotgun (WGS) entry which is preliminary data.</text>
</comment>
<keyword evidence="1" id="KW-0812">Transmembrane</keyword>
<keyword evidence="1" id="KW-1133">Transmembrane helix</keyword>
<reference evidence="2 3" key="1">
    <citation type="submission" date="2022-11" db="EMBL/GenBank/DDBJ databases">
        <title>The characterization of three novel Bacteroidetes species and genomic analysis of their roles in tidal elemental geochemical cycles.</title>
        <authorList>
            <person name="Ma K.-J."/>
        </authorList>
    </citation>
    <scope>NUCLEOTIDE SEQUENCE [LARGE SCALE GENOMIC DNA]</scope>
    <source>
        <strain evidence="2 3">M82</strain>
    </source>
</reference>
<protein>
    <recommendedName>
        <fullName evidence="4">DUF3311 domain-containing protein</fullName>
    </recommendedName>
</protein>
<organism evidence="2 3">
    <name type="scientific">Pontibacter anaerobius</name>
    <dbReference type="NCBI Taxonomy" id="2993940"/>
    <lineage>
        <taxon>Bacteria</taxon>
        <taxon>Pseudomonadati</taxon>
        <taxon>Bacteroidota</taxon>
        <taxon>Cytophagia</taxon>
        <taxon>Cytophagales</taxon>
        <taxon>Hymenobacteraceae</taxon>
        <taxon>Pontibacter</taxon>
    </lineage>
</organism>
<dbReference type="Proteomes" id="UP001207228">
    <property type="component" value="Unassembled WGS sequence"/>
</dbReference>
<keyword evidence="1" id="KW-0472">Membrane</keyword>